<evidence type="ECO:0000313" key="2">
    <source>
        <dbReference type="Proteomes" id="UP000824264"/>
    </source>
</evidence>
<protein>
    <submittedName>
        <fullName evidence="1">ArsR family transcriptional regulator</fullName>
    </submittedName>
</protein>
<proteinExistence type="predicted"/>
<evidence type="ECO:0000313" key="1">
    <source>
        <dbReference type="EMBL" id="HIW78806.1"/>
    </source>
</evidence>
<reference evidence="1" key="1">
    <citation type="journal article" date="2021" name="PeerJ">
        <title>Extensive microbial diversity within the chicken gut microbiome revealed by metagenomics and culture.</title>
        <authorList>
            <person name="Gilroy R."/>
            <person name="Ravi A."/>
            <person name="Getino M."/>
            <person name="Pursley I."/>
            <person name="Horton D.L."/>
            <person name="Alikhan N.F."/>
            <person name="Baker D."/>
            <person name="Gharbi K."/>
            <person name="Hall N."/>
            <person name="Watson M."/>
            <person name="Adriaenssens E.M."/>
            <person name="Foster-Nyarko E."/>
            <person name="Jarju S."/>
            <person name="Secka A."/>
            <person name="Antonio M."/>
            <person name="Oren A."/>
            <person name="Chaudhuri R.R."/>
            <person name="La Ragione R."/>
            <person name="Hildebrand F."/>
            <person name="Pallen M.J."/>
        </authorList>
    </citation>
    <scope>NUCLEOTIDE SEQUENCE</scope>
    <source>
        <strain evidence="1">ChiSxjej5B17-1746</strain>
    </source>
</reference>
<comment type="caution">
    <text evidence="1">The sequence shown here is derived from an EMBL/GenBank/DDBJ whole genome shotgun (WGS) entry which is preliminary data.</text>
</comment>
<dbReference type="EMBL" id="DXGI01000246">
    <property type="protein sequence ID" value="HIW78806.1"/>
    <property type="molecule type" value="Genomic_DNA"/>
</dbReference>
<dbReference type="Proteomes" id="UP000824264">
    <property type="component" value="Unassembled WGS sequence"/>
</dbReference>
<organism evidence="1 2">
    <name type="scientific">Candidatus Bilophila faecipullorum</name>
    <dbReference type="NCBI Taxonomy" id="2838482"/>
    <lineage>
        <taxon>Bacteria</taxon>
        <taxon>Pseudomonadati</taxon>
        <taxon>Thermodesulfobacteriota</taxon>
        <taxon>Desulfovibrionia</taxon>
        <taxon>Desulfovibrionales</taxon>
        <taxon>Desulfovibrionaceae</taxon>
        <taxon>Bilophila</taxon>
    </lineage>
</organism>
<gene>
    <name evidence="1" type="ORF">H9874_06645</name>
</gene>
<reference evidence="1" key="2">
    <citation type="submission" date="2021-04" db="EMBL/GenBank/DDBJ databases">
        <authorList>
            <person name="Gilroy R."/>
        </authorList>
    </citation>
    <scope>NUCLEOTIDE SEQUENCE</scope>
    <source>
        <strain evidence="1">ChiSxjej5B17-1746</strain>
    </source>
</reference>
<sequence length="102" mass="11074">MKEKRTFAELQAENRRCAFLRFLAEDADYAMNTSLLQSALDAVGHGVSRDRVNGDAAWLEEQGLVSCEDLGGIIVVKITQRGLDVAEGRAIVPGVKRPGPGF</sequence>
<dbReference type="AlphaFoldDB" id="A0A9D1R2B1"/>
<accession>A0A9D1R2B1</accession>
<name>A0A9D1R2B1_9BACT</name>